<proteinExistence type="predicted"/>
<dbReference type="OMA" id="TRPGCCG"/>
<feature type="compositionally biased region" description="Polar residues" evidence="4">
    <location>
        <begin position="535"/>
        <end position="551"/>
    </location>
</feature>
<protein>
    <recommendedName>
        <fullName evidence="5">DNA endonuclease activator Ctp1 C-terminal domain-containing protein</fullName>
    </recommendedName>
</protein>
<accession>A1CQQ5</accession>
<organism evidence="6 7">
    <name type="scientific">Aspergillus clavatus (strain ATCC 1007 / CBS 513.65 / DSM 816 / NCTC 3887 / NRRL 1 / QM 1276 / 107)</name>
    <dbReference type="NCBI Taxonomy" id="344612"/>
    <lineage>
        <taxon>Eukaryota</taxon>
        <taxon>Fungi</taxon>
        <taxon>Dikarya</taxon>
        <taxon>Ascomycota</taxon>
        <taxon>Pezizomycotina</taxon>
        <taxon>Eurotiomycetes</taxon>
        <taxon>Eurotiomycetidae</taxon>
        <taxon>Eurotiales</taxon>
        <taxon>Aspergillaceae</taxon>
        <taxon>Aspergillus</taxon>
        <taxon>Aspergillus subgen. Fumigati</taxon>
    </lineage>
</organism>
<dbReference type="HOGENOM" id="CLU_018738_1_0_1"/>
<evidence type="ECO:0000256" key="3">
    <source>
        <dbReference type="ARBA" id="ARBA00023242"/>
    </source>
</evidence>
<dbReference type="Pfam" id="PF08573">
    <property type="entry name" value="SAE2"/>
    <property type="match status" value="1"/>
</dbReference>
<keyword evidence="2" id="KW-0227">DNA damage</keyword>
<feature type="compositionally biased region" description="Polar residues" evidence="4">
    <location>
        <begin position="506"/>
        <end position="519"/>
    </location>
</feature>
<evidence type="ECO:0000259" key="5">
    <source>
        <dbReference type="Pfam" id="PF08573"/>
    </source>
</evidence>
<dbReference type="Proteomes" id="UP000006701">
    <property type="component" value="Unassembled WGS sequence"/>
</dbReference>
<dbReference type="PANTHER" id="PTHR15107:SF0">
    <property type="entry name" value="DNA ENDONUCLEASE ACTIVATOR CTP1 C-TERMINAL DOMAIN-CONTAINING PROTEIN"/>
    <property type="match status" value="1"/>
</dbReference>
<dbReference type="GO" id="GO:0010792">
    <property type="term" value="P:DNA double-strand break processing involved in repair via single-strand annealing"/>
    <property type="evidence" value="ECO:0007669"/>
    <property type="project" value="TreeGrafter"/>
</dbReference>
<evidence type="ECO:0000313" key="7">
    <source>
        <dbReference type="Proteomes" id="UP000006701"/>
    </source>
</evidence>
<dbReference type="EMBL" id="DS027059">
    <property type="protein sequence ID" value="EAW07976.1"/>
    <property type="molecule type" value="Genomic_DNA"/>
</dbReference>
<feature type="region of interest" description="Disordered" evidence="4">
    <location>
        <begin position="478"/>
        <end position="572"/>
    </location>
</feature>
<feature type="region of interest" description="Disordered" evidence="4">
    <location>
        <begin position="186"/>
        <end position="209"/>
    </location>
</feature>
<dbReference type="GO" id="GO:0003684">
    <property type="term" value="F:damaged DNA binding"/>
    <property type="evidence" value="ECO:0007669"/>
    <property type="project" value="TreeGrafter"/>
</dbReference>
<comment type="subcellular location">
    <subcellularLocation>
        <location evidence="1">Nucleus</location>
    </subcellularLocation>
</comment>
<dbReference type="GO" id="GO:0005634">
    <property type="term" value="C:nucleus"/>
    <property type="evidence" value="ECO:0007669"/>
    <property type="project" value="UniProtKB-SubCell"/>
</dbReference>
<feature type="compositionally biased region" description="Basic and acidic residues" evidence="4">
    <location>
        <begin position="487"/>
        <end position="505"/>
    </location>
</feature>
<feature type="compositionally biased region" description="Low complexity" evidence="4">
    <location>
        <begin position="316"/>
        <end position="331"/>
    </location>
</feature>
<dbReference type="VEuPathDB" id="FungiDB:ACLA_026980"/>
<keyword evidence="3" id="KW-0539">Nucleus</keyword>
<sequence>MEVLKQLHTSVAQECERLFDDAYKTLRTDLVQRDAQLREVEERAMLADQERHDIALENQKLRRENILMREEIRRTDVGQEDNEDLDNWTQLKDRYSPEHLLSGFKTGEQGDGLTAEDRTKIVLDKYLSLYEDFQTLFQASRHLKDKIKRDKRKLHYWRTLLDRKEFSLVLAKGEVRFRQVEDTPVNTPVHPSAMGSAMSSTDQPVEADSEAAAGLVLPTSNLTPDKVGDNHSVSLSPVEADFELNTDRIPQAMSLAPASTQSDPSLDSDETTMIPQLPGHPTAQRTRILKRKRELVPDPKRLHKRGLPANNKSEQPILIRSESMSSSPLRSLTGNQGAGGTQDLDDIGDTVETPTKRKSNGLDLDPLRSSSNTLKSPPRRYRHRTEPIQKYPKQRTVLQPVDSNLRAGNDPSNIRPEQKSAKPARSSRHAIGSLAEDGDENLYHAPRKVPKKQPFGVQSTHSSANMNSVLTQKRLDSLLEQPLPSRRPLDMPRKKGITSDREKVPETTSYSSTPHTENIQMEIPNGGERSELDTNRSTAPGTNQHKSQFAQHGNRLWEPGTAPDITDIHPEEEPYRARPPHRLDLRHFKINPENNQGLDFAYDTVVRRKDERKCMTGCTRPGCCGDKFLAMTRLGGSLMNPKGSCQEKDEQRILEEYLGEENHILDHISVEDRQRLLHEAIARSMANTYGRHRHDHHRPSTPPGFWRTDMPDTQELEHDRAIAQHLEREKINERYREAMRGGLWKFADE</sequence>
<dbReference type="RefSeq" id="XP_001269402.1">
    <property type="nucleotide sequence ID" value="XM_001269401.1"/>
</dbReference>
<dbReference type="AlphaFoldDB" id="A1CQQ5"/>
<name>A1CQQ5_ASPCL</name>
<dbReference type="InterPro" id="IPR033316">
    <property type="entry name" value="RBBP8-like"/>
</dbReference>
<evidence type="ECO:0000256" key="4">
    <source>
        <dbReference type="SAM" id="MobiDB-lite"/>
    </source>
</evidence>
<evidence type="ECO:0000256" key="1">
    <source>
        <dbReference type="ARBA" id="ARBA00004123"/>
    </source>
</evidence>
<feature type="region of interest" description="Disordered" evidence="4">
    <location>
        <begin position="255"/>
        <end position="429"/>
    </location>
</feature>
<feature type="domain" description="DNA endonuclease activator Ctp1 C-terminal" evidence="5">
    <location>
        <begin position="601"/>
        <end position="715"/>
    </location>
</feature>
<dbReference type="InterPro" id="IPR013882">
    <property type="entry name" value="Ctp1_C"/>
</dbReference>
<dbReference type="eggNOG" id="ENOG502S92Z">
    <property type="taxonomic scope" value="Eukaryota"/>
</dbReference>
<reference evidence="6 7" key="1">
    <citation type="journal article" date="2008" name="PLoS Genet.">
        <title>Genomic islands in the pathogenic filamentous fungus Aspergillus fumigatus.</title>
        <authorList>
            <person name="Fedorova N.D."/>
            <person name="Khaldi N."/>
            <person name="Joardar V.S."/>
            <person name="Maiti R."/>
            <person name="Amedeo P."/>
            <person name="Anderson M.J."/>
            <person name="Crabtree J."/>
            <person name="Silva J.C."/>
            <person name="Badger J.H."/>
            <person name="Albarraq A."/>
            <person name="Angiuoli S."/>
            <person name="Bussey H."/>
            <person name="Bowyer P."/>
            <person name="Cotty P.J."/>
            <person name="Dyer P.S."/>
            <person name="Egan A."/>
            <person name="Galens K."/>
            <person name="Fraser-Liggett C.M."/>
            <person name="Haas B.J."/>
            <person name="Inman J.M."/>
            <person name="Kent R."/>
            <person name="Lemieux S."/>
            <person name="Malavazi I."/>
            <person name="Orvis J."/>
            <person name="Roemer T."/>
            <person name="Ronning C.M."/>
            <person name="Sundaram J.P."/>
            <person name="Sutton G."/>
            <person name="Turner G."/>
            <person name="Venter J.C."/>
            <person name="White O.R."/>
            <person name="Whitty B.R."/>
            <person name="Youngman P."/>
            <person name="Wolfe K.H."/>
            <person name="Goldman G.H."/>
            <person name="Wortman J.R."/>
            <person name="Jiang B."/>
            <person name="Denning D.W."/>
            <person name="Nierman W.C."/>
        </authorList>
    </citation>
    <scope>NUCLEOTIDE SEQUENCE [LARGE SCALE GENOMIC DNA]</scope>
    <source>
        <strain evidence="7">ATCC 1007 / CBS 513.65 / DSM 816 / NCTC 3887 / NRRL 1</strain>
    </source>
</reference>
<evidence type="ECO:0000313" key="6">
    <source>
        <dbReference type="EMBL" id="EAW07976.1"/>
    </source>
</evidence>
<evidence type="ECO:0000256" key="2">
    <source>
        <dbReference type="ARBA" id="ARBA00022763"/>
    </source>
</evidence>
<keyword evidence="7" id="KW-1185">Reference proteome</keyword>
<dbReference type="GeneID" id="4700762"/>
<dbReference type="STRING" id="344612.A1CQQ5"/>
<dbReference type="PANTHER" id="PTHR15107">
    <property type="entry name" value="RETINOBLASTOMA BINDING PROTEIN 8"/>
    <property type="match status" value="1"/>
</dbReference>
<dbReference type="OrthoDB" id="2021143at2759"/>
<dbReference type="KEGG" id="act:ACLA_026980"/>
<gene>
    <name evidence="6" type="ORF">ACLA_026980</name>
</gene>